<dbReference type="GO" id="GO:0009279">
    <property type="term" value="C:cell outer membrane"/>
    <property type="evidence" value="ECO:0007669"/>
    <property type="project" value="TreeGrafter"/>
</dbReference>
<dbReference type="GO" id="GO:0017089">
    <property type="term" value="F:glycolipid transfer activity"/>
    <property type="evidence" value="ECO:0007669"/>
    <property type="project" value="TreeGrafter"/>
</dbReference>
<evidence type="ECO:0000256" key="2">
    <source>
        <dbReference type="SAM" id="MobiDB-lite"/>
    </source>
</evidence>
<dbReference type="GO" id="GO:0030288">
    <property type="term" value="C:outer membrane-bounded periplasmic space"/>
    <property type="evidence" value="ECO:0007669"/>
    <property type="project" value="TreeGrafter"/>
</dbReference>
<dbReference type="GO" id="GO:0015920">
    <property type="term" value="P:lipopolysaccharide transport"/>
    <property type="evidence" value="ECO:0007669"/>
    <property type="project" value="TreeGrafter"/>
</dbReference>
<dbReference type="OrthoDB" id="9811926at2"/>
<dbReference type="PANTHER" id="PTHR36504">
    <property type="entry name" value="LIPOPOLYSACCHARIDE EXPORT SYSTEM PROTEIN LPTA"/>
    <property type="match status" value="1"/>
</dbReference>
<dbReference type="RefSeq" id="WP_067675469.1">
    <property type="nucleotide sequence ID" value="NZ_CP016591.1"/>
</dbReference>
<keyword evidence="6" id="KW-1185">Reference proteome</keyword>
<accession>A0A1B2A9N6</accession>
<dbReference type="Proteomes" id="UP000092932">
    <property type="component" value="Chromosome"/>
</dbReference>
<gene>
    <name evidence="5" type="primary">lptD_1</name>
    <name evidence="5" type="ORF">A6F68_00342</name>
</gene>
<dbReference type="InterPro" id="IPR005653">
    <property type="entry name" value="OstA-like_N"/>
</dbReference>
<dbReference type="STRING" id="692370.A6F68_00342"/>
<feature type="compositionally biased region" description="Low complexity" evidence="2">
    <location>
        <begin position="175"/>
        <end position="185"/>
    </location>
</feature>
<dbReference type="KEGG" id="ado:A6F68_00342"/>
<dbReference type="PANTHER" id="PTHR36504:SF1">
    <property type="entry name" value="LIPOPOLYSACCHARIDE EXPORT SYSTEM PROTEIN LPTA"/>
    <property type="match status" value="1"/>
</dbReference>
<sequence>MTRLSTTAARWGMAGFTATLVAMAGIQAGAQAIAGHNSNAPVNYAADRIELQDRQNRVVLSGNVDITQAGLRLQAARTQVNYTDAGSLRIQRITATGGVTVTRGSERAAGEVAVYDFNRRVITMAGNVRLNRGGDTLNGGRLVIDLKSGVSSVDGRANGSSSVTGTVSGSGSGRVSGSFSVPQGN</sequence>
<dbReference type="Pfam" id="PF03968">
    <property type="entry name" value="LptD_N"/>
    <property type="match status" value="1"/>
</dbReference>
<organism evidence="5 6">
    <name type="scientific">Tsuneonella dongtanensis</name>
    <dbReference type="NCBI Taxonomy" id="692370"/>
    <lineage>
        <taxon>Bacteria</taxon>
        <taxon>Pseudomonadati</taxon>
        <taxon>Pseudomonadota</taxon>
        <taxon>Alphaproteobacteria</taxon>
        <taxon>Sphingomonadales</taxon>
        <taxon>Erythrobacteraceae</taxon>
        <taxon>Tsuneonella</taxon>
    </lineage>
</organism>
<name>A0A1B2A9N6_9SPHN</name>
<feature type="domain" description="Organic solvent tolerance-like N-terminal" evidence="4">
    <location>
        <begin position="46"/>
        <end position="149"/>
    </location>
</feature>
<reference evidence="5 6" key="1">
    <citation type="submission" date="2016-07" db="EMBL/GenBank/DDBJ databases">
        <title>Complete genome sequence of Altererythrobacter dongtanensis KCTC 22672, a type strain with esterase isolated from tidal flat.</title>
        <authorList>
            <person name="Cheng H."/>
            <person name="Wu Y.-H."/>
            <person name="Zhou P."/>
            <person name="Huo Y.-Y."/>
            <person name="Wang C.-S."/>
            <person name="Xu X.-W."/>
        </authorList>
    </citation>
    <scope>NUCLEOTIDE SEQUENCE [LARGE SCALE GENOMIC DNA]</scope>
    <source>
        <strain evidence="5 6">KCTC 22672</strain>
    </source>
</reference>
<evidence type="ECO:0000256" key="3">
    <source>
        <dbReference type="SAM" id="SignalP"/>
    </source>
</evidence>
<dbReference type="Gene3D" id="2.60.450.10">
    <property type="entry name" value="Lipopolysaccharide (LPS) transport protein A like domain"/>
    <property type="match status" value="1"/>
</dbReference>
<dbReference type="AlphaFoldDB" id="A0A1B2A9N6"/>
<evidence type="ECO:0000259" key="4">
    <source>
        <dbReference type="Pfam" id="PF03968"/>
    </source>
</evidence>
<keyword evidence="1 3" id="KW-0732">Signal</keyword>
<dbReference type="PATRIC" id="fig|692370.5.peg.352"/>
<dbReference type="EMBL" id="CP016591">
    <property type="protein sequence ID" value="ANY18877.1"/>
    <property type="molecule type" value="Genomic_DNA"/>
</dbReference>
<feature type="signal peptide" evidence="3">
    <location>
        <begin position="1"/>
        <end position="24"/>
    </location>
</feature>
<evidence type="ECO:0000256" key="1">
    <source>
        <dbReference type="ARBA" id="ARBA00022729"/>
    </source>
</evidence>
<protein>
    <submittedName>
        <fullName evidence="5">LPS-assembly protein LptD</fullName>
    </submittedName>
</protein>
<feature type="region of interest" description="Disordered" evidence="2">
    <location>
        <begin position="155"/>
        <end position="185"/>
    </location>
</feature>
<evidence type="ECO:0000313" key="5">
    <source>
        <dbReference type="EMBL" id="ANY18877.1"/>
    </source>
</evidence>
<dbReference type="InterPro" id="IPR052037">
    <property type="entry name" value="LPS_export_LptA"/>
</dbReference>
<feature type="chain" id="PRO_5008533925" evidence="3">
    <location>
        <begin position="25"/>
        <end position="185"/>
    </location>
</feature>
<proteinExistence type="predicted"/>
<evidence type="ECO:0000313" key="6">
    <source>
        <dbReference type="Proteomes" id="UP000092932"/>
    </source>
</evidence>